<feature type="transmembrane region" description="Helical" evidence="7">
    <location>
        <begin position="909"/>
        <end position="929"/>
    </location>
</feature>
<name>A0AAE1JWC1_9FABA</name>
<dbReference type="SUPFAM" id="SSF56784">
    <property type="entry name" value="HAD-like"/>
    <property type="match status" value="1"/>
</dbReference>
<keyword evidence="5 7" id="KW-1133">Transmembrane helix</keyword>
<keyword evidence="2 7" id="KW-0812">Transmembrane</keyword>
<evidence type="ECO:0000313" key="10">
    <source>
        <dbReference type="Proteomes" id="UP001293593"/>
    </source>
</evidence>
<evidence type="ECO:0000256" key="7">
    <source>
        <dbReference type="SAM" id="Phobius"/>
    </source>
</evidence>
<dbReference type="InterPro" id="IPR023299">
    <property type="entry name" value="ATPase_P-typ_cyto_dom_N"/>
</dbReference>
<feature type="transmembrane region" description="Helical" evidence="7">
    <location>
        <begin position="800"/>
        <end position="821"/>
    </location>
</feature>
<dbReference type="InterPro" id="IPR006068">
    <property type="entry name" value="ATPase_P-typ_cation-transptr_C"/>
</dbReference>
<dbReference type="GO" id="GO:0046872">
    <property type="term" value="F:metal ion binding"/>
    <property type="evidence" value="ECO:0007669"/>
    <property type="project" value="UniProtKB-KW"/>
</dbReference>
<dbReference type="Pfam" id="PF00689">
    <property type="entry name" value="Cation_ATPase_C"/>
    <property type="match status" value="1"/>
</dbReference>
<evidence type="ECO:0000256" key="1">
    <source>
        <dbReference type="ARBA" id="ARBA00004370"/>
    </source>
</evidence>
<keyword evidence="4" id="KW-0460">Magnesium</keyword>
<gene>
    <name evidence="9" type="ORF">QN277_019318</name>
</gene>
<dbReference type="AlphaFoldDB" id="A0AAE1JWC1"/>
<dbReference type="SUPFAM" id="SSF81660">
    <property type="entry name" value="Metal cation-transporting ATPase, ATP-binding domain N"/>
    <property type="match status" value="1"/>
</dbReference>
<dbReference type="InterPro" id="IPR023298">
    <property type="entry name" value="ATPase_P-typ_TM_dom_sf"/>
</dbReference>
<feature type="transmembrane region" description="Helical" evidence="7">
    <location>
        <begin position="168"/>
        <end position="185"/>
    </location>
</feature>
<evidence type="ECO:0000256" key="2">
    <source>
        <dbReference type="ARBA" id="ARBA00022692"/>
    </source>
</evidence>
<dbReference type="GO" id="GO:0000166">
    <property type="term" value="F:nucleotide binding"/>
    <property type="evidence" value="ECO:0007669"/>
    <property type="project" value="InterPro"/>
</dbReference>
<dbReference type="Proteomes" id="UP001293593">
    <property type="component" value="Unassembled WGS sequence"/>
</dbReference>
<dbReference type="InterPro" id="IPR023214">
    <property type="entry name" value="HAD_sf"/>
</dbReference>
<evidence type="ECO:0000313" key="9">
    <source>
        <dbReference type="EMBL" id="KAK4276361.1"/>
    </source>
</evidence>
<organism evidence="9 10">
    <name type="scientific">Acacia crassicarpa</name>
    <name type="common">northern wattle</name>
    <dbReference type="NCBI Taxonomy" id="499986"/>
    <lineage>
        <taxon>Eukaryota</taxon>
        <taxon>Viridiplantae</taxon>
        <taxon>Streptophyta</taxon>
        <taxon>Embryophyta</taxon>
        <taxon>Tracheophyta</taxon>
        <taxon>Spermatophyta</taxon>
        <taxon>Magnoliopsida</taxon>
        <taxon>eudicotyledons</taxon>
        <taxon>Gunneridae</taxon>
        <taxon>Pentapetalae</taxon>
        <taxon>rosids</taxon>
        <taxon>fabids</taxon>
        <taxon>Fabales</taxon>
        <taxon>Fabaceae</taxon>
        <taxon>Caesalpinioideae</taxon>
        <taxon>mimosoid clade</taxon>
        <taxon>Acacieae</taxon>
        <taxon>Acacia</taxon>
    </lineage>
</organism>
<protein>
    <recommendedName>
        <fullName evidence="8">Cation-transporting P-type ATPase C-terminal domain-containing protein</fullName>
    </recommendedName>
</protein>
<dbReference type="Gene3D" id="3.40.50.1000">
    <property type="entry name" value="HAD superfamily/HAD-like"/>
    <property type="match status" value="1"/>
</dbReference>
<proteinExistence type="predicted"/>
<keyword evidence="10" id="KW-1185">Reference proteome</keyword>
<feature type="transmembrane region" description="Helical" evidence="7">
    <location>
        <begin position="197"/>
        <end position="217"/>
    </location>
</feature>
<evidence type="ECO:0000256" key="6">
    <source>
        <dbReference type="ARBA" id="ARBA00023136"/>
    </source>
</evidence>
<accession>A0AAE1JWC1</accession>
<sequence>MSSQPNDFAEADLNTALHASLLVTSTNKKYGRLWRRTLYIRIFISLTRTPRTPTATLQSEQLPHYTPLPTRTSSAKSSCTIDVAPDNEEEDTVRSELRIKNDIARIVKDKDLESLRQLGGVDRVRSVLCHRASEEGNTDNGSHQVLENTNQGRSLSYCFVNSCKRNSYTISLLMTSALLSLATEMKQEGPKYGWHDSAAILVTIIVIISFSSVANFWRERKMLKLTGKKMCLKMGDEVPADGLLLNNGNETQDIFLLFGSKVLFEGATLVLVTSVRNTKSVDMQNSAANNPEKNMLLESRIERPISFFDKINLLISALVMLVVLIRLLCKNDGDNSGLPEIKGKVSVDFLLKLMERIFLKPEGKVSILTSLVTVAIISMQHGVPLMVTISLKYQTDKVVSNQVADLHDLSSCATMGLVTAICVDASGGLMSKLMEVSRIRIGERDISNINEVTSEINQAVLDKLQQGVSVSILAPEFILSPVSNSLISWAETTWGVNRESLGENLTIVQHSRQNLRGNGNGVLVRKVGDHEKDLHSHWSGEAATILEMCSHYYDSDGDYHGIKNQKMKFGEVIKEMEDSGLEPIALAYRNTQGQALEQDGLILLALIGLEHLRLEETKKALEHLRNDGVKIKLVAGQDIAAVRALACELGIQIPDENGVILEGKEIQDLNSTARSKKLDEAQVMGGFLPDDKVLMIRCLQDEGHVVAFFGALTVSDAAVREAADIVIDAKSQNRRYDMERSNISVEGFGAITTIVRAGRCQYRNIQKFIQLQVTASSSGLFITLITTMCTGQSPLTAIELIWVNTIMCLLGGLMMLMNLDIKEDQHASQPNAPKQSLISPEIWKDIAIDVMYQASVSLIFLFGGQVTDRTNQVRKTMIFNIFMLCQFFNQLYVFGLVKRGIFKMVLLRYCLLVALGVCLIMQVLVIQYANSLANCIRLNATQWVICIVVGSLSWLIEWPLKKFLTWIFNHFHPCTI</sequence>
<dbReference type="PANTHER" id="PTHR24093">
    <property type="entry name" value="CATION TRANSPORTING ATPASE"/>
    <property type="match status" value="1"/>
</dbReference>
<feature type="domain" description="Cation-transporting P-type ATPase C-terminal" evidence="8">
    <location>
        <begin position="793"/>
        <end position="962"/>
    </location>
</feature>
<feature type="transmembrane region" description="Helical" evidence="7">
    <location>
        <begin position="365"/>
        <end position="387"/>
    </location>
</feature>
<feature type="transmembrane region" description="Helical" evidence="7">
    <location>
        <begin position="877"/>
        <end position="897"/>
    </location>
</feature>
<dbReference type="EMBL" id="JAWXYG010000004">
    <property type="protein sequence ID" value="KAK4276361.1"/>
    <property type="molecule type" value="Genomic_DNA"/>
</dbReference>
<feature type="transmembrane region" description="Helical" evidence="7">
    <location>
        <begin position="941"/>
        <end position="960"/>
    </location>
</feature>
<feature type="transmembrane region" description="Helical" evidence="7">
    <location>
        <begin position="311"/>
        <end position="328"/>
    </location>
</feature>
<feature type="transmembrane region" description="Helical" evidence="7">
    <location>
        <begin position="768"/>
        <end position="788"/>
    </location>
</feature>
<keyword evidence="3" id="KW-0479">Metal-binding</keyword>
<dbReference type="Gene3D" id="1.20.1110.10">
    <property type="entry name" value="Calcium-transporting ATPase, transmembrane domain"/>
    <property type="match status" value="2"/>
</dbReference>
<dbReference type="InterPro" id="IPR036412">
    <property type="entry name" value="HAD-like_sf"/>
</dbReference>
<keyword evidence="6 7" id="KW-0472">Membrane</keyword>
<comment type="subcellular location">
    <subcellularLocation>
        <location evidence="1">Membrane</location>
    </subcellularLocation>
</comment>
<evidence type="ECO:0000256" key="4">
    <source>
        <dbReference type="ARBA" id="ARBA00022842"/>
    </source>
</evidence>
<dbReference type="SUPFAM" id="SSF81665">
    <property type="entry name" value="Calcium ATPase, transmembrane domain M"/>
    <property type="match status" value="1"/>
</dbReference>
<dbReference type="PANTHER" id="PTHR24093:SF454">
    <property type="entry name" value="CATION-TRANSPORTING P-TYPE ATPASE C-TERMINAL DOMAIN-CONTAINING PROTEIN"/>
    <property type="match status" value="1"/>
</dbReference>
<evidence type="ECO:0000256" key="3">
    <source>
        <dbReference type="ARBA" id="ARBA00022723"/>
    </source>
</evidence>
<dbReference type="GO" id="GO:0005886">
    <property type="term" value="C:plasma membrane"/>
    <property type="evidence" value="ECO:0007669"/>
    <property type="project" value="TreeGrafter"/>
</dbReference>
<reference evidence="9" key="1">
    <citation type="submission" date="2023-10" db="EMBL/GenBank/DDBJ databases">
        <title>Chromosome-level genome of the transformable northern wattle, Acacia crassicarpa.</title>
        <authorList>
            <person name="Massaro I."/>
            <person name="Sinha N.R."/>
            <person name="Poethig S."/>
            <person name="Leichty A.R."/>
        </authorList>
    </citation>
    <scope>NUCLEOTIDE SEQUENCE</scope>
    <source>
        <strain evidence="9">Acra3RX</strain>
        <tissue evidence="9">Leaf</tissue>
    </source>
</reference>
<evidence type="ECO:0000259" key="8">
    <source>
        <dbReference type="Pfam" id="PF00689"/>
    </source>
</evidence>
<dbReference type="GO" id="GO:0005388">
    <property type="term" value="F:P-type calcium transporter activity"/>
    <property type="evidence" value="ECO:0007669"/>
    <property type="project" value="TreeGrafter"/>
</dbReference>
<comment type="caution">
    <text evidence="9">The sequence shown here is derived from an EMBL/GenBank/DDBJ whole genome shotgun (WGS) entry which is preliminary data.</text>
</comment>
<evidence type="ECO:0000256" key="5">
    <source>
        <dbReference type="ARBA" id="ARBA00022989"/>
    </source>
</evidence>